<keyword evidence="1 5" id="KW-0489">Methyltransferase</keyword>
<evidence type="ECO:0000256" key="1">
    <source>
        <dbReference type="ARBA" id="ARBA00022603"/>
    </source>
</evidence>
<evidence type="ECO:0000256" key="3">
    <source>
        <dbReference type="ARBA" id="ARBA00022691"/>
    </source>
</evidence>
<dbReference type="InterPro" id="IPR035996">
    <property type="entry name" value="4pyrrol_Methylase_sf"/>
</dbReference>
<feature type="domain" description="Tetrapyrrole methylase" evidence="4">
    <location>
        <begin position="1"/>
        <end position="208"/>
    </location>
</feature>
<dbReference type="EMBL" id="CACVAQ010000302">
    <property type="protein sequence ID" value="CAA6821807.1"/>
    <property type="molecule type" value="Genomic_DNA"/>
</dbReference>
<accession>A0A6S6TUC8</accession>
<organism evidence="5">
    <name type="scientific">uncultured Aureispira sp</name>
    <dbReference type="NCBI Taxonomy" id="1331704"/>
    <lineage>
        <taxon>Bacteria</taxon>
        <taxon>Pseudomonadati</taxon>
        <taxon>Bacteroidota</taxon>
        <taxon>Saprospiria</taxon>
        <taxon>Saprospirales</taxon>
        <taxon>Saprospiraceae</taxon>
        <taxon>Aureispira</taxon>
        <taxon>environmental samples</taxon>
    </lineage>
</organism>
<evidence type="ECO:0000256" key="2">
    <source>
        <dbReference type="ARBA" id="ARBA00022679"/>
    </source>
</evidence>
<dbReference type="InterPro" id="IPR014777">
    <property type="entry name" value="4pyrrole_Mease_sub1"/>
</dbReference>
<keyword evidence="3" id="KW-0949">S-adenosyl-L-methionine</keyword>
<dbReference type="PANTHER" id="PTHR45790">
    <property type="entry name" value="SIROHEME SYNTHASE-RELATED"/>
    <property type="match status" value="1"/>
</dbReference>
<dbReference type="Gene3D" id="3.40.1010.10">
    <property type="entry name" value="Cobalt-precorrin-4 Transmethylase, Domain 1"/>
    <property type="match status" value="1"/>
</dbReference>
<dbReference type="Gene3D" id="3.30.950.10">
    <property type="entry name" value="Methyltransferase, Cobalt-precorrin-4 Transmethylase, Domain 2"/>
    <property type="match status" value="1"/>
</dbReference>
<reference evidence="5" key="1">
    <citation type="submission" date="2020-01" db="EMBL/GenBank/DDBJ databases">
        <authorList>
            <person name="Meier V. D."/>
            <person name="Meier V D."/>
        </authorList>
    </citation>
    <scope>NUCLEOTIDE SEQUENCE</scope>
    <source>
        <strain evidence="5">HLG_WM_MAG_10</strain>
    </source>
</reference>
<dbReference type="Pfam" id="PF00590">
    <property type="entry name" value="TP_methylase"/>
    <property type="match status" value="1"/>
</dbReference>
<proteinExistence type="predicted"/>
<dbReference type="SUPFAM" id="SSF53790">
    <property type="entry name" value="Tetrapyrrole methylase"/>
    <property type="match status" value="1"/>
</dbReference>
<evidence type="ECO:0000313" key="5">
    <source>
        <dbReference type="EMBL" id="CAA6821807.1"/>
    </source>
</evidence>
<dbReference type="GO" id="GO:0032259">
    <property type="term" value="P:methylation"/>
    <property type="evidence" value="ECO:0007669"/>
    <property type="project" value="UniProtKB-KW"/>
</dbReference>
<name>A0A6S6TUC8_9BACT</name>
<dbReference type="InterPro" id="IPR050161">
    <property type="entry name" value="Siro_Cobalamin_biosynth"/>
</dbReference>
<sequence>MVYITSIGPGGSSDYLSVKAYQILQNIEVAIYAGTMIGDAIKKIIPGKLYVQNDFTNESLRDLIKEAHQKGQSIAWMEPGDVSFYSGEPGIFDSLTGNIQWLREENIPFELIPGISSWTVICNQLGIENVLDGVTQTIVVNAPIKSPKANLKELASLGASLVFFMGINTIEAIIKNVSIYYPPQTTIIIADRISWEDQKIIKSTLENIIEVLKTEHVSRQSLILIGKVYETANINE</sequence>
<evidence type="ECO:0000259" key="4">
    <source>
        <dbReference type="Pfam" id="PF00590"/>
    </source>
</evidence>
<protein>
    <submittedName>
        <fullName evidence="5">Cobalamin biosynthesis precorrin-3 methylase CbiF</fullName>
    </submittedName>
</protein>
<gene>
    <name evidence="5" type="ORF">HELGO_WM45825</name>
</gene>
<dbReference type="InterPro" id="IPR000878">
    <property type="entry name" value="4pyrrol_Mease"/>
</dbReference>
<dbReference type="GO" id="GO:0008168">
    <property type="term" value="F:methyltransferase activity"/>
    <property type="evidence" value="ECO:0007669"/>
    <property type="project" value="UniProtKB-KW"/>
</dbReference>
<keyword evidence="2" id="KW-0808">Transferase</keyword>
<dbReference type="AlphaFoldDB" id="A0A6S6TUC8"/>
<dbReference type="InterPro" id="IPR014776">
    <property type="entry name" value="4pyrrole_Mease_sub2"/>
</dbReference>